<keyword evidence="2 5" id="KW-0812">Transmembrane</keyword>
<protein>
    <recommendedName>
        <fullName evidence="8">LrgB</fullName>
    </recommendedName>
</protein>
<dbReference type="AlphaFoldDB" id="A0A167MVG7"/>
<dbReference type="PANTHER" id="PTHR30249">
    <property type="entry name" value="PUTATIVE SEROTONIN TRANSPORTER"/>
    <property type="match status" value="1"/>
</dbReference>
<feature type="transmembrane region" description="Helical" evidence="5">
    <location>
        <begin position="119"/>
        <end position="138"/>
    </location>
</feature>
<evidence type="ECO:0000256" key="3">
    <source>
        <dbReference type="ARBA" id="ARBA00022989"/>
    </source>
</evidence>
<dbReference type="PANTHER" id="PTHR30249:SF0">
    <property type="entry name" value="PLASTIDAL GLYCOLATE_GLYCERATE TRANSLOCATOR 1, CHLOROPLASTIC"/>
    <property type="match status" value="1"/>
</dbReference>
<evidence type="ECO:0000256" key="1">
    <source>
        <dbReference type="ARBA" id="ARBA00004141"/>
    </source>
</evidence>
<feature type="transmembrane region" description="Helical" evidence="5">
    <location>
        <begin position="29"/>
        <end position="51"/>
    </location>
</feature>
<gene>
    <name evidence="6" type="ORF">N478_19455</name>
</gene>
<keyword evidence="3 5" id="KW-1133">Transmembrane helix</keyword>
<evidence type="ECO:0000313" key="7">
    <source>
        <dbReference type="Proteomes" id="UP000076661"/>
    </source>
</evidence>
<evidence type="ECO:0000313" key="6">
    <source>
        <dbReference type="EMBL" id="KZN67008.1"/>
    </source>
</evidence>
<dbReference type="EMBL" id="AUXX01000016">
    <property type="protein sequence ID" value="KZN67008.1"/>
    <property type="molecule type" value="Genomic_DNA"/>
</dbReference>
<comment type="caution">
    <text evidence="6">The sequence shown here is derived from an EMBL/GenBank/DDBJ whole genome shotgun (WGS) entry which is preliminary data.</text>
</comment>
<proteinExistence type="predicted"/>
<organism evidence="6 7">
    <name type="scientific">Pseudoalteromonas luteoviolacea S4060-1</name>
    <dbReference type="NCBI Taxonomy" id="1365257"/>
    <lineage>
        <taxon>Bacteria</taxon>
        <taxon>Pseudomonadati</taxon>
        <taxon>Pseudomonadota</taxon>
        <taxon>Gammaproteobacteria</taxon>
        <taxon>Alteromonadales</taxon>
        <taxon>Pseudoalteromonadaceae</taxon>
        <taxon>Pseudoalteromonas</taxon>
    </lineage>
</organism>
<evidence type="ECO:0008006" key="8">
    <source>
        <dbReference type="Google" id="ProtNLM"/>
    </source>
</evidence>
<feature type="transmembrane region" description="Helical" evidence="5">
    <location>
        <begin position="58"/>
        <end position="76"/>
    </location>
</feature>
<evidence type="ECO:0000256" key="4">
    <source>
        <dbReference type="ARBA" id="ARBA00023136"/>
    </source>
</evidence>
<keyword evidence="4 5" id="KW-0472">Membrane</keyword>
<feature type="transmembrane region" description="Helical" evidence="5">
    <location>
        <begin position="200"/>
        <end position="224"/>
    </location>
</feature>
<dbReference type="GO" id="GO:0016020">
    <property type="term" value="C:membrane"/>
    <property type="evidence" value="ECO:0007669"/>
    <property type="project" value="UniProtKB-SubCell"/>
</dbReference>
<evidence type="ECO:0000256" key="5">
    <source>
        <dbReference type="SAM" id="Phobius"/>
    </source>
</evidence>
<feature type="transmembrane region" description="Helical" evidence="5">
    <location>
        <begin position="176"/>
        <end position="194"/>
    </location>
</feature>
<reference evidence="6 7" key="1">
    <citation type="submission" date="2013-07" db="EMBL/GenBank/DDBJ databases">
        <title>Comparative Genomic and Metabolomic Analysis of Twelve Strains of Pseudoalteromonas luteoviolacea.</title>
        <authorList>
            <person name="Vynne N.G."/>
            <person name="Mansson M."/>
            <person name="Gram L."/>
        </authorList>
    </citation>
    <scope>NUCLEOTIDE SEQUENCE [LARGE SCALE GENOMIC DNA]</scope>
    <source>
        <strain evidence="6 7">S4060-1</strain>
    </source>
</reference>
<accession>A0A167MVG7</accession>
<dbReference type="PATRIC" id="fig|1365257.3.peg.2587"/>
<dbReference type="Proteomes" id="UP000076661">
    <property type="component" value="Unassembled WGS sequence"/>
</dbReference>
<feature type="transmembrane region" description="Helical" evidence="5">
    <location>
        <begin position="88"/>
        <end position="112"/>
    </location>
</feature>
<feature type="transmembrane region" description="Helical" evidence="5">
    <location>
        <begin position="144"/>
        <end position="164"/>
    </location>
</feature>
<dbReference type="Pfam" id="PF04172">
    <property type="entry name" value="LrgB"/>
    <property type="match status" value="1"/>
</dbReference>
<comment type="subcellular location">
    <subcellularLocation>
        <location evidence="1">Membrane</location>
        <topology evidence="1">Multi-pass membrane protein</topology>
    </subcellularLocation>
</comment>
<dbReference type="RefSeq" id="WP_063381279.1">
    <property type="nucleotide sequence ID" value="NZ_AUXX01000016.1"/>
</dbReference>
<sequence>MISLVVCLATLCLFIVIRSLYNKKPFALFNPVLLSILIIAGLLLISGVNYYDYYLASMPINIMLEPAIVALAYPLYTQYNAIRPTLWLLIVCAFVGVTLSTSVAYIFCILLGAEPSLTASLMALSVTTPVTLLITDMIGGIPSIAAAMVILIGIFGSVFGLGLLQACNIKQPQAKGIALGVSCHAIGTATAMEYHPQAGAFASAAMIISAIISAFWVPILFTILSSLSR</sequence>
<name>A0A167MVG7_9GAMM</name>
<evidence type="ECO:0000256" key="2">
    <source>
        <dbReference type="ARBA" id="ARBA00022692"/>
    </source>
</evidence>
<dbReference type="InterPro" id="IPR007300">
    <property type="entry name" value="CidB/LrgB"/>
</dbReference>